<dbReference type="EMBL" id="MCGI01000001">
    <property type="protein sequence ID" value="ODM13374.1"/>
    <property type="molecule type" value="Genomic_DNA"/>
</dbReference>
<dbReference type="GO" id="GO:0000030">
    <property type="term" value="F:mannosyltransferase activity"/>
    <property type="evidence" value="ECO:0007669"/>
    <property type="project" value="TreeGrafter"/>
</dbReference>
<keyword evidence="1 2" id="KW-0808">Transferase</keyword>
<dbReference type="Gene3D" id="3.90.550.20">
    <property type="match status" value="1"/>
</dbReference>
<protein>
    <submittedName>
        <fullName evidence="2">Glycosyltransferase sugar-binding region containing DXD motif protein</fullName>
    </submittedName>
</protein>
<accession>A0A1E3AXH7</accession>
<dbReference type="InterPro" id="IPR007577">
    <property type="entry name" value="GlycoTrfase_DXD_sugar-bd_CS"/>
</dbReference>
<sequence length="254" mass="29677">MSEYIPKIIHYGWFGGKKKSRFILKCISSWKKYLPDYEIKEWNETNFDISEHCFAKEAYDAGKYAFVSDYVRVYTMYHFGGIYFDTDIEVKKDFTDKLSGAKFVIAFELPHSLMTGFFAAQKGNSVVKEILNYYDSISFYNGDGTMKLTPNTVIFANQASKFGLIFNGRYQEIGDKMKIYPNEVFGGYNVYDMIYTITENTVLVHHYTASWRTVKEEIPVKAKKIFLRLFGVRIYRLARNIKHMFKGIAKDVEK</sequence>
<dbReference type="GeneID" id="93299591"/>
<evidence type="ECO:0000256" key="1">
    <source>
        <dbReference type="ARBA" id="ARBA00022679"/>
    </source>
</evidence>
<dbReference type="RefSeq" id="WP_069156021.1">
    <property type="nucleotide sequence ID" value="NZ_MCGI01000001.1"/>
</dbReference>
<dbReference type="Pfam" id="PF04488">
    <property type="entry name" value="Gly_transf_sug"/>
    <property type="match status" value="1"/>
</dbReference>
<comment type="caution">
    <text evidence="2">The sequence shown here is derived from an EMBL/GenBank/DDBJ whole genome shotgun (WGS) entry which is preliminary data.</text>
</comment>
<dbReference type="Proteomes" id="UP000095003">
    <property type="component" value="Unassembled WGS sequence"/>
</dbReference>
<dbReference type="PANTHER" id="PTHR32385:SF15">
    <property type="entry name" value="INOSITOL PHOSPHOCERAMIDE MANNOSYLTRANSFERASE 1"/>
    <property type="match status" value="1"/>
</dbReference>
<name>A0A1E3AXH7_9FIRM</name>
<dbReference type="InterPro" id="IPR029044">
    <property type="entry name" value="Nucleotide-diphossugar_trans"/>
</dbReference>
<reference evidence="2 3" key="1">
    <citation type="submission" date="2016-07" db="EMBL/GenBank/DDBJ databases">
        <title>Characterization of isolates of Eisenbergiella tayi derived from blood cultures, using whole genome sequencing.</title>
        <authorList>
            <person name="Burdz T."/>
            <person name="Wiebe D."/>
            <person name="Huynh C."/>
            <person name="Bernard K."/>
        </authorList>
    </citation>
    <scope>NUCLEOTIDE SEQUENCE [LARGE SCALE GENOMIC DNA]</scope>
    <source>
        <strain evidence="2 3">NML 120489</strain>
    </source>
</reference>
<evidence type="ECO:0000313" key="2">
    <source>
        <dbReference type="EMBL" id="ODM13374.1"/>
    </source>
</evidence>
<proteinExistence type="predicted"/>
<dbReference type="PANTHER" id="PTHR32385">
    <property type="entry name" value="MANNOSYL PHOSPHORYLINOSITOL CERAMIDE SYNTHASE"/>
    <property type="match status" value="1"/>
</dbReference>
<evidence type="ECO:0000313" key="3">
    <source>
        <dbReference type="Proteomes" id="UP000095003"/>
    </source>
</evidence>
<dbReference type="AlphaFoldDB" id="A0A1E3AXH7"/>
<gene>
    <name evidence="2" type="ORF">BEH84_01089</name>
</gene>
<organism evidence="2 3">
    <name type="scientific">Eisenbergiella tayi</name>
    <dbReference type="NCBI Taxonomy" id="1432052"/>
    <lineage>
        <taxon>Bacteria</taxon>
        <taxon>Bacillati</taxon>
        <taxon>Bacillota</taxon>
        <taxon>Clostridia</taxon>
        <taxon>Lachnospirales</taxon>
        <taxon>Lachnospiraceae</taxon>
        <taxon>Eisenbergiella</taxon>
    </lineage>
</organism>
<dbReference type="InterPro" id="IPR051706">
    <property type="entry name" value="Glycosyltransferase_domain"/>
</dbReference>
<dbReference type="SUPFAM" id="SSF53448">
    <property type="entry name" value="Nucleotide-diphospho-sugar transferases"/>
    <property type="match status" value="1"/>
</dbReference>
<dbReference type="GO" id="GO:0016020">
    <property type="term" value="C:membrane"/>
    <property type="evidence" value="ECO:0007669"/>
    <property type="project" value="GOC"/>
</dbReference>
<dbReference type="GO" id="GO:0051999">
    <property type="term" value="P:mannosyl-inositol phosphorylceramide biosynthetic process"/>
    <property type="evidence" value="ECO:0007669"/>
    <property type="project" value="TreeGrafter"/>
</dbReference>